<dbReference type="PANTHER" id="PTHR47320">
    <property type="entry name" value="BIFUNCTIONAL URIDYLYLTRANSFERASE/URIDYLYL-REMOVING ENZYME"/>
    <property type="match status" value="1"/>
</dbReference>
<comment type="caution">
    <text evidence="4">The sequence shown here is derived from an EMBL/GenBank/DDBJ whole genome shotgun (WGS) entry which is preliminary data.</text>
</comment>
<name>A0A0S8GI99_UNCW3</name>
<dbReference type="Gene3D" id="1.20.120.330">
    <property type="entry name" value="Nucleotidyltransferases domain 2"/>
    <property type="match status" value="1"/>
</dbReference>
<dbReference type="GO" id="GO:0008773">
    <property type="term" value="F:[protein-PII] uridylyltransferase activity"/>
    <property type="evidence" value="ECO:0007669"/>
    <property type="project" value="InterPro"/>
</dbReference>
<dbReference type="SUPFAM" id="SSF81593">
    <property type="entry name" value="Nucleotidyltransferase substrate binding subunit/domain"/>
    <property type="match status" value="1"/>
</dbReference>
<dbReference type="Proteomes" id="UP000051096">
    <property type="component" value="Unassembled WGS sequence"/>
</dbReference>
<dbReference type="Pfam" id="PF08335">
    <property type="entry name" value="GlnD_UR_UTase"/>
    <property type="match status" value="1"/>
</dbReference>
<gene>
    <name evidence="4" type="ORF">AMJ87_05025</name>
</gene>
<reference evidence="4 5" key="1">
    <citation type="journal article" date="2015" name="Microbiome">
        <title>Genomic resolution of linkages in carbon, nitrogen, and sulfur cycling among widespread estuary sediment bacteria.</title>
        <authorList>
            <person name="Baker B.J."/>
            <person name="Lazar C.S."/>
            <person name="Teske A.P."/>
            <person name="Dick G.J."/>
        </authorList>
    </citation>
    <scope>NUCLEOTIDE SEQUENCE [LARGE SCALE GENOMIC DNA]</scope>
    <source>
        <strain evidence="4">SM23_60</strain>
    </source>
</reference>
<dbReference type="InterPro" id="IPR013546">
    <property type="entry name" value="PII_UdlTrfase/GS_AdlTrfase"/>
</dbReference>
<accession>A0A0S8GI99</accession>
<dbReference type="GO" id="GO:0016787">
    <property type="term" value="F:hydrolase activity"/>
    <property type="evidence" value="ECO:0007669"/>
    <property type="project" value="UniProtKB-KW"/>
</dbReference>
<evidence type="ECO:0000313" key="5">
    <source>
        <dbReference type="Proteomes" id="UP000051096"/>
    </source>
</evidence>
<dbReference type="EMBL" id="LJUO01000034">
    <property type="protein sequence ID" value="KPK72353.1"/>
    <property type="molecule type" value="Genomic_DNA"/>
</dbReference>
<protein>
    <recommendedName>
        <fullName evidence="3">PII-uridylyltransferase/Glutamine-synthetase adenylyltransferase domain-containing protein</fullName>
    </recommendedName>
</protein>
<proteinExistence type="predicted"/>
<evidence type="ECO:0000256" key="2">
    <source>
        <dbReference type="ARBA" id="ARBA00022801"/>
    </source>
</evidence>
<dbReference type="AlphaFoldDB" id="A0A0S8GI99"/>
<evidence type="ECO:0000313" key="4">
    <source>
        <dbReference type="EMBL" id="KPK72353.1"/>
    </source>
</evidence>
<keyword evidence="2" id="KW-0378">Hydrolase</keyword>
<feature type="domain" description="PII-uridylyltransferase/Glutamine-synthetase adenylyltransferase" evidence="3">
    <location>
        <begin position="830"/>
        <end position="948"/>
    </location>
</feature>
<dbReference type="InterPro" id="IPR010043">
    <property type="entry name" value="UTase/UR"/>
</dbReference>
<evidence type="ECO:0000256" key="1">
    <source>
        <dbReference type="ARBA" id="ARBA00022679"/>
    </source>
</evidence>
<dbReference type="PANTHER" id="PTHR47320:SF1">
    <property type="entry name" value="BIFUNCTIONAL URIDYLYLTRANSFERASE_URIDYLYL-REMOVING ENZYME"/>
    <property type="match status" value="1"/>
</dbReference>
<sequence length="971" mass="113958">MKDFITRLEEKTSEFGNHHLKYIHTVRKNLDHLIQRLEEQKKRDIVHILHPSYDFGQELKIVSHVAHNAKERLTFIQTFFALHFLLMNRHAVDLLRMDVIASGVDKSGIYKEFMINAGNSFRELTARYIEELLDLFLDGISCPEFVIMGVGTKADQDDIDVGIVDDCRENRAAFNRVIAQVSQTMLKSAISFHFHLSEHIGEHFYSASVEEYNRVLKHEIRDYVIINEMLNAAVITGSKKLFETYRKEVIDRYFYHANGDNKYHEGYLRGILGEVDSLLARPISPTHISFKEDALRAIKSVVCAQKTVFGIDKANAWDVLDSLKQRNAKRYHEYSTLESALTFFEIFRYLYQLFVTQDEEISLDDTSRHNIRKVTQILGYSDFGTCRAEEHLLVHYYEHIQSIRRTIPVLINDVKKHLETTSIFVPMLNPHYEGNIAQDFLRQFRFFRGTSFWDDILDDFSKEDTLVRFVNDLNSYSVERRKRLVRGYIEWVKYDFFSLIKFLNNLGTTRSGKAVFEELNAHLLQVLTQIPDIVRNIAYVFNRFPRLINKYLALNNENVLRYYRNILETRTYEKDLEPIIDNLRYLIDIHSASSTFYKRFFMRILNRYPEAIAQLQYNDQLEEFADAIYSDIDSMPTFHEKKERLNDYYDFEMMRVGLRTLKGIPGEQTNADFTEFSDKYILTLFDICRQEIDKQYTKRIITDDLLAVFAAGGHAREQAYDDDYDIIVLLNTENTEVLEYCNKIIAKMNNEIIKRGTIPHHRFADYFGRYVILLNEIDTLLSEDRPNIFVEKSQMLGARLVIGSHRFEKEYVNRIVKSHIFDKREQYIAQMKNEIMSRHSMSDQTQRFDNDIKESVGGLRDIEMMMFIIKAQYHIMEPVNSKLFTHVAHTHPELRNDLYALAYAFGFLNTLRNVYRLTAGASDTIIPDALGIPAHITGFEDAQELYKKFVTVRMETKTTIDNLIKSIDTTE</sequence>
<evidence type="ECO:0000259" key="3">
    <source>
        <dbReference type="Pfam" id="PF08335"/>
    </source>
</evidence>
<organism evidence="4 5">
    <name type="scientific">candidate division WOR_3 bacterium SM23_60</name>
    <dbReference type="NCBI Taxonomy" id="1703780"/>
    <lineage>
        <taxon>Bacteria</taxon>
        <taxon>Bacteria division WOR-3</taxon>
    </lineage>
</organism>
<keyword evidence="1" id="KW-0808">Transferase</keyword>